<feature type="compositionally biased region" description="Low complexity" evidence="1">
    <location>
        <begin position="779"/>
        <end position="790"/>
    </location>
</feature>
<dbReference type="EMBL" id="QXFT01000725">
    <property type="protein sequence ID" value="KAE9337086.1"/>
    <property type="molecule type" value="Genomic_DNA"/>
</dbReference>
<feature type="domain" description="DUF3730" evidence="2">
    <location>
        <begin position="497"/>
        <end position="696"/>
    </location>
</feature>
<accession>A0A6A3MJ39</accession>
<comment type="caution">
    <text evidence="4">The sequence shown here is derived from an EMBL/GenBank/DDBJ whole genome shotgun (WGS) entry which is preliminary data.</text>
</comment>
<dbReference type="PANTHER" id="PTHR16212">
    <property type="entry name" value="FOCADHESIN FAMILY MEMBER"/>
    <property type="match status" value="1"/>
</dbReference>
<gene>
    <name evidence="4" type="ORF">PR001_g11520</name>
    <name evidence="3" type="ORF">PR002_g11967</name>
    <name evidence="5" type="ORF">PR003_g12180</name>
</gene>
<dbReference type="Proteomes" id="UP000429607">
    <property type="component" value="Unassembled WGS sequence"/>
</dbReference>
<keyword evidence="7" id="KW-1185">Reference proteome</keyword>
<sequence length="1827" mass="200260">MAGAAPTLAALLKALRRAETAAAASSAMEQAVDRLIACESLSESQHLVLALQDCAKNHHSSPFTESLYVKLQQAAAICSEPSGKAQYLGFVLLQAGVHLLETLDVSTQRQVLLKVFSANNGVLSGYVAALTASDGPFFSYQMDYRRVTMTLEIISPVLKSVLMDTNQSEGHKASVLDALNRIAWHFGGHSEDHEALRTAVVRVLVQALELVPYSQLSRATYAVHVALAVDLLSSLTTHSKEQVALAKRAAKFVLESMQILMGEGEGVLALLQSLEQLAQAVPEALWCSEFLTSTAYSLLDKCETPMEQRLLLRVLTHTLEFGRDVASDDRSVYVEILLLPLSSMISLHGSAVSELLKLVMEIKSASEYRPHMEIEKDPAPTETATHARSAVRLISDERECQRWLSSLFQSQEPESPDSKNNSTDKWLALLLVALLSDERSTLRLCAANCLERQVSSSLKFWGADSTKVLVASLVFLVSQHPSGNAKTTSGRAFGEWVTSCLYSLAALAATTTDTMRIVLRLIDSMNEATKMRPMALKLMYEVWRNESRMFPRLETMLLEATDPDDDVERHVVKMATIKTLCEKDPELGVQFISSIQGFLEDELESVVSMAMDGITALCGGDCLDFYVAFKIIAQKLRKNKVTCADEPLFQERLCCFYALGGAESAANEKHASKLLDQAWGVADSEHPNVRKAAYAAMCQFPLDMLGLCMPAADSAGQDSDDDDQMTEEEIEEQLDDLMQRLHNEHDPTVRAEIENLVAKVIEHESTKLTAGVGRGQRMASAASGQQQSSQHTGSVVSAAATKEMKALLPSRAEVQGMFSTTPVTADWSGFLLTYQPKSVIDAKNVKRKDKLVRLATHNVDELVETVSSVLQAMELPWASPGVSSDALLRIQALMEGWRGFMATFASSLDELAELKTPVGVDDADVAFRVFSEGVADLLNSLLNDNPNKIGGALAAGALAGQLCESRHWQNPQLRAKYEETVTELSRRLALTIEQARVFSGDASEARVSSIGFLIALQLSFGRRKVDASEDCKSFCIQLEKVEEIFMELYRNASDQLLGTCTLLGMSHIAALFMNGDELEAYEVNQWRQQRVKPIAELLLVSFLLPDQTMQATSSSSSGDMVFPLNKTIGADTSIEKVSADYDQDGSGDGILLRWASLLGLARLCSGFSSIKRLDWLTNVQQVLAAVWEVGNSSSIIAVALGPVLLECVHFSLAPSSSLEGFVASCIERAATFAADGLDKGLLMMAAAHVLCHFESFGGFPGTIQNQTKLVVEQIQETLEDESQQDHAMCAFMVSGIANFFHLAFGISGEFISAKQKTDGNVELTLDSNTIGTLVKLARAEAERKSIYSSAVLGAIARAADGFYVSQKKKSFDVEVRSVPTNTMLSKTLEWLRQTNPSGNSSNTETIADTRIAESLLACLTSTGSVLPLLDYSSFTHRVMLRFCSDGTSVACIRFAATQGSCDELLTTELLSSRWFANADTAVQAELIASLSLAATRLPTDVLRTLLMNLFDILKDVWRRDTSSSNSTVLFDSWTDMLREVLTSTRRIPDTSLDMVNQVIREKMVVELPFGLQASLFVEQFATRVLSKVNYSECATADTFLMPSASNSSMWSWWRNGVFVVELAKLGILTISKREASLAFQSILRHDFEEWTDDSLVGNYLQPLMARIGALIAQHTRPGENVSSLLDVIDAFSRGMSSLDFSTRADSFKRRAQFDVMACVLSWNRSLSHEKYLMTIPRAEIANMDTASDLLPFGLISSGHNAKTVSAVGERLLALQQQLNNVTADEAREYSAALHVCSRQMYVAADSCHIPNTMSGDIREFWSLDNSN</sequence>
<dbReference type="EMBL" id="QXFU01000735">
    <property type="protein sequence ID" value="KAE9022509.1"/>
    <property type="molecule type" value="Genomic_DNA"/>
</dbReference>
<dbReference type="GO" id="GO:0060147">
    <property type="term" value="P:regulation of post-transcriptional gene silencing"/>
    <property type="evidence" value="ECO:0007669"/>
    <property type="project" value="InterPro"/>
</dbReference>
<dbReference type="Proteomes" id="UP000434957">
    <property type="component" value="Unassembled WGS sequence"/>
</dbReference>
<reference evidence="6 8" key="1">
    <citation type="submission" date="2018-09" db="EMBL/GenBank/DDBJ databases">
        <title>Genomic investigation of the strawberry pathogen Phytophthora fragariae indicates pathogenicity is determined by transcriptional variation in three key races.</title>
        <authorList>
            <person name="Adams T.M."/>
            <person name="Armitage A.D."/>
            <person name="Sobczyk M.K."/>
            <person name="Bates H.J."/>
            <person name="Dunwell J.M."/>
            <person name="Nellist C.F."/>
            <person name="Harrison R.J."/>
        </authorList>
    </citation>
    <scope>NUCLEOTIDE SEQUENCE [LARGE SCALE GENOMIC DNA]</scope>
    <source>
        <strain evidence="4 6">SCRP249</strain>
        <strain evidence="3 8">SCRP324</strain>
        <strain evidence="5 7">SCRP333</strain>
    </source>
</reference>
<dbReference type="InterPro" id="IPR018247">
    <property type="entry name" value="EF_Hand_1_Ca_BS"/>
</dbReference>
<dbReference type="SUPFAM" id="SSF48371">
    <property type="entry name" value="ARM repeat"/>
    <property type="match status" value="1"/>
</dbReference>
<evidence type="ECO:0000313" key="4">
    <source>
        <dbReference type="EMBL" id="KAE9029395.1"/>
    </source>
</evidence>
<feature type="region of interest" description="Disordered" evidence="1">
    <location>
        <begin position="772"/>
        <end position="794"/>
    </location>
</feature>
<dbReference type="InterPro" id="IPR045163">
    <property type="entry name" value="Focadhesin/RST1"/>
</dbReference>
<organism evidence="4 6">
    <name type="scientific">Phytophthora rubi</name>
    <dbReference type="NCBI Taxonomy" id="129364"/>
    <lineage>
        <taxon>Eukaryota</taxon>
        <taxon>Sar</taxon>
        <taxon>Stramenopiles</taxon>
        <taxon>Oomycota</taxon>
        <taxon>Peronosporomycetes</taxon>
        <taxon>Peronosporales</taxon>
        <taxon>Peronosporaceae</taxon>
        <taxon>Phytophthora</taxon>
    </lineage>
</organism>
<evidence type="ECO:0000256" key="1">
    <source>
        <dbReference type="SAM" id="MobiDB-lite"/>
    </source>
</evidence>
<dbReference type="OrthoDB" id="6125419at2759"/>
<evidence type="ECO:0000313" key="7">
    <source>
        <dbReference type="Proteomes" id="UP000434957"/>
    </source>
</evidence>
<evidence type="ECO:0000259" key="2">
    <source>
        <dbReference type="Pfam" id="PF12530"/>
    </source>
</evidence>
<dbReference type="InterPro" id="IPR011989">
    <property type="entry name" value="ARM-like"/>
</dbReference>
<proteinExistence type="predicted"/>
<evidence type="ECO:0000313" key="5">
    <source>
        <dbReference type="EMBL" id="KAE9337086.1"/>
    </source>
</evidence>
<dbReference type="PROSITE" id="PS00018">
    <property type="entry name" value="EF_HAND_1"/>
    <property type="match status" value="1"/>
</dbReference>
<dbReference type="InterPro" id="IPR016024">
    <property type="entry name" value="ARM-type_fold"/>
</dbReference>
<dbReference type="Proteomes" id="UP000435112">
    <property type="component" value="Unassembled WGS sequence"/>
</dbReference>
<name>A0A6A3MJ39_9STRA</name>
<evidence type="ECO:0000313" key="8">
    <source>
        <dbReference type="Proteomes" id="UP000435112"/>
    </source>
</evidence>
<protein>
    <recommendedName>
        <fullName evidence="2">DUF3730 domain-containing protein</fullName>
    </recommendedName>
</protein>
<evidence type="ECO:0000313" key="6">
    <source>
        <dbReference type="Proteomes" id="UP000429607"/>
    </source>
</evidence>
<dbReference type="Pfam" id="PF12530">
    <property type="entry name" value="DUF3730"/>
    <property type="match status" value="1"/>
</dbReference>
<dbReference type="Gene3D" id="1.25.10.10">
    <property type="entry name" value="Leucine-rich Repeat Variant"/>
    <property type="match status" value="1"/>
</dbReference>
<dbReference type="EMBL" id="QXFV01000712">
    <property type="protein sequence ID" value="KAE9029395.1"/>
    <property type="molecule type" value="Genomic_DNA"/>
</dbReference>
<dbReference type="InterPro" id="IPR022542">
    <property type="entry name" value="FOCAD/RST1_DUF3730"/>
</dbReference>
<evidence type="ECO:0000313" key="3">
    <source>
        <dbReference type="EMBL" id="KAE9022509.1"/>
    </source>
</evidence>
<dbReference type="PANTHER" id="PTHR16212:SF4">
    <property type="entry name" value="FOCADHESIN"/>
    <property type="match status" value="1"/>
</dbReference>